<evidence type="ECO:0000256" key="1">
    <source>
        <dbReference type="ARBA" id="ARBA00001947"/>
    </source>
</evidence>
<keyword evidence="7" id="KW-0234">DNA repair</keyword>
<dbReference type="GO" id="GO:0008270">
    <property type="term" value="F:zinc ion binding"/>
    <property type="evidence" value="ECO:0007669"/>
    <property type="project" value="InterPro"/>
</dbReference>
<evidence type="ECO:0000256" key="3">
    <source>
        <dbReference type="ARBA" id="ARBA00022723"/>
    </source>
</evidence>
<dbReference type="InterPro" id="IPR018246">
    <property type="entry name" value="AP_endonuc_F2_Zn_BS"/>
</dbReference>
<keyword evidence="4" id="KW-0227">DNA damage</keyword>
<organism evidence="9">
    <name type="scientific">Marseillevirus sp</name>
    <dbReference type="NCBI Taxonomy" id="2809551"/>
    <lineage>
        <taxon>Viruses</taxon>
        <taxon>Varidnaviria</taxon>
        <taxon>Bamfordvirae</taxon>
        <taxon>Nucleocytoviricota</taxon>
        <taxon>Megaviricetes</taxon>
        <taxon>Pimascovirales</taxon>
        <taxon>Pimascovirales incertae sedis</taxon>
        <taxon>Marseilleviridae</taxon>
        <taxon>Marseillevirus</taxon>
    </lineage>
</organism>
<dbReference type="GO" id="GO:0003677">
    <property type="term" value="F:DNA binding"/>
    <property type="evidence" value="ECO:0007669"/>
    <property type="project" value="InterPro"/>
</dbReference>
<protein>
    <submittedName>
        <fullName evidence="9">APendonuclease family 2 protein</fullName>
    </submittedName>
</protein>
<evidence type="ECO:0000256" key="5">
    <source>
        <dbReference type="ARBA" id="ARBA00022801"/>
    </source>
</evidence>
<dbReference type="PANTHER" id="PTHR21445:SF0">
    <property type="entry name" value="APURINIC-APYRIMIDINIC ENDONUCLEASE"/>
    <property type="match status" value="1"/>
</dbReference>
<dbReference type="GO" id="GO:0003906">
    <property type="term" value="F:DNA-(apurinic or apyrimidinic site) endonuclease activity"/>
    <property type="evidence" value="ECO:0007669"/>
    <property type="project" value="TreeGrafter"/>
</dbReference>
<evidence type="ECO:0000259" key="8">
    <source>
        <dbReference type="Pfam" id="PF01261"/>
    </source>
</evidence>
<dbReference type="PANTHER" id="PTHR21445">
    <property type="entry name" value="ENDONUCLEASE IV ENDODEOXYRIBONUCLEASE IV"/>
    <property type="match status" value="1"/>
</dbReference>
<feature type="domain" description="Xylose isomerase-like TIM barrel" evidence="8">
    <location>
        <begin position="15"/>
        <end position="245"/>
    </location>
</feature>
<dbReference type="SMART" id="SM00518">
    <property type="entry name" value="AP2Ec"/>
    <property type="match status" value="1"/>
</dbReference>
<dbReference type="GO" id="GO:0006284">
    <property type="term" value="P:base-excision repair"/>
    <property type="evidence" value="ECO:0007669"/>
    <property type="project" value="TreeGrafter"/>
</dbReference>
<dbReference type="InterPro" id="IPR013022">
    <property type="entry name" value="Xyl_isomerase-like_TIM-brl"/>
</dbReference>
<evidence type="ECO:0000256" key="2">
    <source>
        <dbReference type="ARBA" id="ARBA00005340"/>
    </source>
</evidence>
<dbReference type="InterPro" id="IPR036237">
    <property type="entry name" value="Xyl_isomerase-like_sf"/>
</dbReference>
<evidence type="ECO:0000313" key="9">
    <source>
        <dbReference type="EMBL" id="WNL50408.1"/>
    </source>
</evidence>
<reference evidence="9" key="1">
    <citation type="submission" date="2023-07" db="EMBL/GenBank/DDBJ databases">
        <authorList>
            <person name="Xia Y."/>
        </authorList>
    </citation>
    <scope>NUCLEOTIDE SEQUENCE</scope>
    <source>
        <strain evidence="9">E</strain>
    </source>
</reference>
<keyword evidence="5" id="KW-0378">Hydrolase</keyword>
<keyword evidence="6" id="KW-0862">Zinc</keyword>
<dbReference type="Pfam" id="PF01261">
    <property type="entry name" value="AP_endonuc_2"/>
    <property type="match status" value="1"/>
</dbReference>
<gene>
    <name evidence="9" type="ORF">MarDSR_369</name>
</gene>
<comment type="similarity">
    <text evidence="2">Belongs to the AP endonuclease 2 family.</text>
</comment>
<dbReference type="InterPro" id="IPR001719">
    <property type="entry name" value="AP_endonuc_2"/>
</dbReference>
<evidence type="ECO:0000256" key="7">
    <source>
        <dbReference type="ARBA" id="ARBA00023204"/>
    </source>
</evidence>
<dbReference type="EMBL" id="OR343189">
    <property type="protein sequence ID" value="WNL50408.1"/>
    <property type="molecule type" value="Genomic_DNA"/>
</dbReference>
<dbReference type="Gene3D" id="3.20.20.150">
    <property type="entry name" value="Divalent-metal-dependent TIM barrel enzymes"/>
    <property type="match status" value="1"/>
</dbReference>
<dbReference type="GO" id="GO:0008081">
    <property type="term" value="F:phosphoric diester hydrolase activity"/>
    <property type="evidence" value="ECO:0007669"/>
    <property type="project" value="TreeGrafter"/>
</dbReference>
<comment type="cofactor">
    <cofactor evidence="1">
        <name>Zn(2+)</name>
        <dbReference type="ChEBI" id="CHEBI:29105"/>
    </cofactor>
</comment>
<evidence type="ECO:0000256" key="4">
    <source>
        <dbReference type="ARBA" id="ARBA00022763"/>
    </source>
</evidence>
<sequence>MSLCVGVHVPFIDFEMLKTCPFDCVQIYFGNNSVPLGQLLSFRERGRKLFVHASLLYNLCGSKEGEVCPKYKRNLEFTRNGLLRDLDICAVLGAPLVVHVGAAKDRDWGISKVAETVDFVLSQKSCLTDKFSKALEKDIRKERLLLLENCAGEGTKLGRDIPELFSLWSQIKNKEQTKFCIDTCHGFASGTMNFGTKEGIREFWEEWESSFPDGSLHLFHLNDSKTPFGSKVDRHETLLCGHIWDEKPKVLRYFLESAKDRSIPLVLERKDNTIEKELEVCKALTS</sequence>
<proteinExistence type="inferred from homology"/>
<accession>A0AA96ENN3</accession>
<name>A0AA96ENN3_9VIRU</name>
<dbReference type="PROSITE" id="PS00731">
    <property type="entry name" value="AP_NUCLEASE_F2_3"/>
    <property type="match status" value="1"/>
</dbReference>
<evidence type="ECO:0000256" key="6">
    <source>
        <dbReference type="ARBA" id="ARBA00022833"/>
    </source>
</evidence>
<dbReference type="PROSITE" id="PS51432">
    <property type="entry name" value="AP_NUCLEASE_F2_4"/>
    <property type="match status" value="1"/>
</dbReference>
<dbReference type="SUPFAM" id="SSF51658">
    <property type="entry name" value="Xylose isomerase-like"/>
    <property type="match status" value="1"/>
</dbReference>
<keyword evidence="3" id="KW-0479">Metal-binding</keyword>